<dbReference type="Gene3D" id="3.40.50.150">
    <property type="entry name" value="Vaccinia Virus protein VP39"/>
    <property type="match status" value="1"/>
</dbReference>
<dbReference type="EMBL" id="NMPM01000078">
    <property type="protein sequence ID" value="PAV25101.1"/>
    <property type="molecule type" value="Genomic_DNA"/>
</dbReference>
<evidence type="ECO:0000313" key="3">
    <source>
        <dbReference type="Proteomes" id="UP000218332"/>
    </source>
</evidence>
<sequence length="259" mass="29216">MKFRLNGHVVHQVEDAQGKIQVLDYRKHRVLSFDSVFEQSKIARRRPHLPVHEYNRAMLLPVIDREPAHATVLGVGGGVMVSALHHLVPACVIHGVELREAVVTIARDWFSMPDDDRVRISVSDARPALHAMPADGTDLILADLYTATRMSTAQGERRFIDRCHRALGPCGWLVLNFHRAPDLDGALLRQLRRLFADVLLYRTKTNNFVIYASRRPVAIPRPDSEQLDRLEARLPIGWARLVQRLVSSGRIDQPLGGTS</sequence>
<dbReference type="InterPro" id="IPR029063">
    <property type="entry name" value="SAM-dependent_MTases_sf"/>
</dbReference>
<dbReference type="GO" id="GO:0006596">
    <property type="term" value="P:polyamine biosynthetic process"/>
    <property type="evidence" value="ECO:0007669"/>
    <property type="project" value="UniProtKB-KW"/>
</dbReference>
<name>A0A2A2HZH0_9GAMM</name>
<dbReference type="PANTHER" id="PTHR43317:SF1">
    <property type="entry name" value="THERMOSPERMINE SYNTHASE ACAULIS5"/>
    <property type="match status" value="1"/>
</dbReference>
<dbReference type="PANTHER" id="PTHR43317">
    <property type="entry name" value="THERMOSPERMINE SYNTHASE ACAULIS5"/>
    <property type="match status" value="1"/>
</dbReference>
<proteinExistence type="predicted"/>
<evidence type="ECO:0000313" key="2">
    <source>
        <dbReference type="EMBL" id="PAV25101.1"/>
    </source>
</evidence>
<keyword evidence="1" id="KW-0620">Polyamine biosynthesis</keyword>
<gene>
    <name evidence="2" type="ORF">CF392_12680</name>
</gene>
<keyword evidence="3" id="KW-1185">Reference proteome</keyword>
<dbReference type="RefSeq" id="WP_095611824.1">
    <property type="nucleotide sequence ID" value="NZ_NMPM01000078.1"/>
</dbReference>
<organism evidence="2 3">
    <name type="scientific">Tamilnaduibacter salinus</name>
    <dbReference type="NCBI Taxonomy" id="1484056"/>
    <lineage>
        <taxon>Bacteria</taxon>
        <taxon>Pseudomonadati</taxon>
        <taxon>Pseudomonadota</taxon>
        <taxon>Gammaproteobacteria</taxon>
        <taxon>Pseudomonadales</taxon>
        <taxon>Marinobacteraceae</taxon>
        <taxon>Tamilnaduibacter</taxon>
    </lineage>
</organism>
<dbReference type="SUPFAM" id="SSF53335">
    <property type="entry name" value="S-adenosyl-L-methionine-dependent methyltransferases"/>
    <property type="match status" value="1"/>
</dbReference>
<dbReference type="AlphaFoldDB" id="A0A2A2HZH0"/>
<dbReference type="CDD" id="cd02440">
    <property type="entry name" value="AdoMet_MTases"/>
    <property type="match status" value="1"/>
</dbReference>
<reference evidence="2 3" key="1">
    <citation type="submission" date="2017-07" db="EMBL/GenBank/DDBJ databases">
        <title>Tamlnaduibacter salinus (Mi-7) genome sequencing.</title>
        <authorList>
            <person name="Verma A."/>
            <person name="Krishnamurthi S."/>
        </authorList>
    </citation>
    <scope>NUCLEOTIDE SEQUENCE [LARGE SCALE GENOMIC DNA]</scope>
    <source>
        <strain evidence="2 3">Mi-7</strain>
    </source>
</reference>
<comment type="caution">
    <text evidence="2">The sequence shown here is derived from an EMBL/GenBank/DDBJ whole genome shotgun (WGS) entry which is preliminary data.</text>
</comment>
<protein>
    <submittedName>
        <fullName evidence="2">Spermidine synthase</fullName>
    </submittedName>
</protein>
<evidence type="ECO:0000256" key="1">
    <source>
        <dbReference type="ARBA" id="ARBA00023115"/>
    </source>
</evidence>
<accession>A0A2A2HZH0</accession>
<dbReference type="Proteomes" id="UP000218332">
    <property type="component" value="Unassembled WGS sequence"/>
</dbReference>